<keyword evidence="1" id="KW-0378">Hydrolase</keyword>
<reference evidence="3" key="2">
    <citation type="submission" date="2020-05" db="EMBL/GenBank/DDBJ databases">
        <authorList>
            <person name="Kim H.-S."/>
            <person name="Proctor R.H."/>
            <person name="Brown D.W."/>
        </authorList>
    </citation>
    <scope>NUCLEOTIDE SEQUENCE</scope>
    <source>
        <strain evidence="3">NRRL 22465</strain>
    </source>
</reference>
<evidence type="ECO:0000313" key="4">
    <source>
        <dbReference type="Proteomes" id="UP000635477"/>
    </source>
</evidence>
<dbReference type="EMBL" id="JABEYC010001228">
    <property type="protein sequence ID" value="KAF4967406.1"/>
    <property type="molecule type" value="Genomic_DNA"/>
</dbReference>
<protein>
    <recommendedName>
        <fullName evidence="5">Acetylesterase</fullName>
    </recommendedName>
</protein>
<evidence type="ECO:0008006" key="5">
    <source>
        <dbReference type="Google" id="ProtNLM"/>
    </source>
</evidence>
<reference evidence="3" key="1">
    <citation type="journal article" date="2020" name="BMC Genomics">
        <title>Correction to: Identification and distribution of gene clusters required for synthesis of sphingolipid metabolism inhibitors in diverse species of the filamentous fungus Fusarium.</title>
        <authorList>
            <person name="Kim H.S."/>
            <person name="Lohmar J.M."/>
            <person name="Busman M."/>
            <person name="Brown D.W."/>
            <person name="Naumann T.A."/>
            <person name="Divon H.H."/>
            <person name="Lysoe E."/>
            <person name="Uhlig S."/>
            <person name="Proctor R.H."/>
        </authorList>
    </citation>
    <scope>NUCLEOTIDE SEQUENCE</scope>
    <source>
        <strain evidence="3">NRRL 22465</strain>
    </source>
</reference>
<accession>A0A8H4U0B5</accession>
<dbReference type="OrthoDB" id="1600564at2759"/>
<dbReference type="AlphaFoldDB" id="A0A8H4U0B5"/>
<dbReference type="Gene3D" id="3.40.50.1110">
    <property type="entry name" value="SGNH hydrolase"/>
    <property type="match status" value="1"/>
</dbReference>
<evidence type="ECO:0000313" key="3">
    <source>
        <dbReference type="EMBL" id="KAF4967406.1"/>
    </source>
</evidence>
<evidence type="ECO:0000256" key="1">
    <source>
        <dbReference type="ARBA" id="ARBA00022801"/>
    </source>
</evidence>
<dbReference type="PANTHER" id="PTHR45648:SF22">
    <property type="entry name" value="GDSL LIPASE_ACYLHYDROLASE FAMILY PROTEIN (AFU_ORTHOLOGUE AFUA_4G14700)"/>
    <property type="match status" value="1"/>
</dbReference>
<keyword evidence="4" id="KW-1185">Reference proteome</keyword>
<dbReference type="InterPro" id="IPR051058">
    <property type="entry name" value="GDSL_Est/Lipase"/>
</dbReference>
<dbReference type="SUPFAM" id="SSF52266">
    <property type="entry name" value="SGNH hydrolase"/>
    <property type="match status" value="1"/>
</dbReference>
<dbReference type="GO" id="GO:0016788">
    <property type="term" value="F:hydrolase activity, acting on ester bonds"/>
    <property type="evidence" value="ECO:0007669"/>
    <property type="project" value="InterPro"/>
</dbReference>
<dbReference type="CDD" id="cd01846">
    <property type="entry name" value="fatty_acyltransferase_like"/>
    <property type="match status" value="1"/>
</dbReference>
<name>A0A8H4U0B5_9HYPO</name>
<dbReference type="InterPro" id="IPR036514">
    <property type="entry name" value="SGNH_hydro_sf"/>
</dbReference>
<proteinExistence type="predicted"/>
<comment type="caution">
    <text evidence="3">The sequence shown here is derived from an EMBL/GenBank/DDBJ whole genome shotgun (WGS) entry which is preliminary data.</text>
</comment>
<dbReference type="PANTHER" id="PTHR45648">
    <property type="entry name" value="GDSL LIPASE/ACYLHYDROLASE FAMILY PROTEIN (AFU_ORTHOLOGUE AFUA_4G14700)"/>
    <property type="match status" value="1"/>
</dbReference>
<dbReference type="Pfam" id="PF00657">
    <property type="entry name" value="Lipase_GDSL"/>
    <property type="match status" value="1"/>
</dbReference>
<gene>
    <name evidence="3" type="ORF">FZEAL_10533</name>
</gene>
<sequence>MNRQASNYWNGFSKLKTLFVFGDSYSRTGFDASSKDQPSALNPLGNPEFPGRTSANGPNWVGHLTATYNESLLLTYNFGASGATLDTSIVNNNDYDVIREINEEFLPHYKKGKTFQSDSSLFAVWIGINDIANSYLDEDPDVNAEIFKSFRYRIDSLYEAGARNFLLLTVPPLEQSPRITGSSASATRIPLITKATKDWNSRLRTFQERIKSLHPKATVFVYDTYRLFQKVMDDPSKFDETSVYKDTASYCTAYKDGTEEIDTKLDECKYAANEYLWRDSFHPTSPMHKLLAKDVAKVLKSS</sequence>
<organism evidence="3 4">
    <name type="scientific">Fusarium zealandicum</name>
    <dbReference type="NCBI Taxonomy" id="1053134"/>
    <lineage>
        <taxon>Eukaryota</taxon>
        <taxon>Fungi</taxon>
        <taxon>Dikarya</taxon>
        <taxon>Ascomycota</taxon>
        <taxon>Pezizomycotina</taxon>
        <taxon>Sordariomycetes</taxon>
        <taxon>Hypocreomycetidae</taxon>
        <taxon>Hypocreales</taxon>
        <taxon>Nectriaceae</taxon>
        <taxon>Fusarium</taxon>
        <taxon>Fusarium staphyleae species complex</taxon>
    </lineage>
</organism>
<evidence type="ECO:0000256" key="2">
    <source>
        <dbReference type="SAM" id="MobiDB-lite"/>
    </source>
</evidence>
<dbReference type="Proteomes" id="UP000635477">
    <property type="component" value="Unassembled WGS sequence"/>
</dbReference>
<dbReference type="InterPro" id="IPR001087">
    <property type="entry name" value="GDSL"/>
</dbReference>
<feature type="region of interest" description="Disordered" evidence="2">
    <location>
        <begin position="32"/>
        <end position="52"/>
    </location>
</feature>